<comment type="caution">
    <text evidence="1">The sequence shown here is derived from an EMBL/GenBank/DDBJ whole genome shotgun (WGS) entry which is preliminary data.</text>
</comment>
<name>A0A7W8JWG8_9DEIO</name>
<dbReference type="EMBL" id="JACHFL010000011">
    <property type="protein sequence ID" value="MBB5364527.1"/>
    <property type="molecule type" value="Genomic_DNA"/>
</dbReference>
<proteinExistence type="predicted"/>
<sequence>MPQTLYHRFTLSSRDIEDLLLERGVAVTRKSVRTWCMKFSDRFAQGLRHREGTPGFGVAP</sequence>
<dbReference type="Proteomes" id="UP000552709">
    <property type="component" value="Unassembled WGS sequence"/>
</dbReference>
<evidence type="ECO:0000313" key="1">
    <source>
        <dbReference type="EMBL" id="MBB5364527.1"/>
    </source>
</evidence>
<evidence type="ECO:0000313" key="2">
    <source>
        <dbReference type="Proteomes" id="UP000552709"/>
    </source>
</evidence>
<gene>
    <name evidence="1" type="ORF">HNQ08_003640</name>
</gene>
<protein>
    <submittedName>
        <fullName evidence="1">Putative transposase</fullName>
    </submittedName>
</protein>
<organism evidence="1 2">
    <name type="scientific">Deinococcus humi</name>
    <dbReference type="NCBI Taxonomy" id="662880"/>
    <lineage>
        <taxon>Bacteria</taxon>
        <taxon>Thermotogati</taxon>
        <taxon>Deinococcota</taxon>
        <taxon>Deinococci</taxon>
        <taxon>Deinococcales</taxon>
        <taxon>Deinococcaceae</taxon>
        <taxon>Deinococcus</taxon>
    </lineage>
</organism>
<keyword evidence="2" id="KW-1185">Reference proteome</keyword>
<accession>A0A7W8JWG8</accession>
<dbReference type="AlphaFoldDB" id="A0A7W8JWG8"/>
<reference evidence="1 2" key="1">
    <citation type="submission" date="2020-08" db="EMBL/GenBank/DDBJ databases">
        <title>Genomic Encyclopedia of Type Strains, Phase IV (KMG-IV): sequencing the most valuable type-strain genomes for metagenomic binning, comparative biology and taxonomic classification.</title>
        <authorList>
            <person name="Goeker M."/>
        </authorList>
    </citation>
    <scope>NUCLEOTIDE SEQUENCE [LARGE SCALE GENOMIC DNA]</scope>
    <source>
        <strain evidence="1 2">DSM 27939</strain>
    </source>
</reference>